<dbReference type="InterPro" id="IPR010982">
    <property type="entry name" value="Lambda_DNA-bd_dom_sf"/>
</dbReference>
<feature type="region of interest" description="Disordered" evidence="1">
    <location>
        <begin position="111"/>
        <end position="138"/>
    </location>
</feature>
<feature type="domain" description="HTH cro/C1-type" evidence="2">
    <location>
        <begin position="46"/>
        <end position="100"/>
    </location>
</feature>
<dbReference type="GO" id="GO:0003677">
    <property type="term" value="F:DNA binding"/>
    <property type="evidence" value="ECO:0007669"/>
    <property type="project" value="InterPro"/>
</dbReference>
<reference evidence="3 4" key="1">
    <citation type="submission" date="2019-08" db="EMBL/GenBank/DDBJ databases">
        <title>In-depth cultivation of the pig gut microbiome towards novel bacterial diversity and tailored functional studies.</title>
        <authorList>
            <person name="Wylensek D."/>
            <person name="Hitch T.C.A."/>
            <person name="Clavel T."/>
        </authorList>
    </citation>
    <scope>NUCLEOTIDE SEQUENCE [LARGE SCALE GENOMIC DNA]</scope>
    <source>
        <strain evidence="3 4">WCA-380-WT-3A</strain>
    </source>
</reference>
<evidence type="ECO:0000313" key="4">
    <source>
        <dbReference type="Proteomes" id="UP000466104"/>
    </source>
</evidence>
<dbReference type="CDD" id="cd00093">
    <property type="entry name" value="HTH_XRE"/>
    <property type="match status" value="1"/>
</dbReference>
<dbReference type="SMART" id="SM00530">
    <property type="entry name" value="HTH_XRE"/>
    <property type="match status" value="1"/>
</dbReference>
<evidence type="ECO:0000256" key="1">
    <source>
        <dbReference type="SAM" id="MobiDB-lite"/>
    </source>
</evidence>
<keyword evidence="4" id="KW-1185">Reference proteome</keyword>
<dbReference type="Pfam" id="PF13443">
    <property type="entry name" value="HTH_26"/>
    <property type="match status" value="1"/>
</dbReference>
<dbReference type="SUPFAM" id="SSF47413">
    <property type="entry name" value="lambda repressor-like DNA-binding domains"/>
    <property type="match status" value="1"/>
</dbReference>
<dbReference type="InterPro" id="IPR001387">
    <property type="entry name" value="Cro/C1-type_HTH"/>
</dbReference>
<accession>A0A7K0J5W2</accession>
<evidence type="ECO:0000313" key="3">
    <source>
        <dbReference type="EMBL" id="MSS45324.1"/>
    </source>
</evidence>
<name>A0A7K0J5W2_9ACTN</name>
<evidence type="ECO:0000259" key="2">
    <source>
        <dbReference type="PROSITE" id="PS50943"/>
    </source>
</evidence>
<dbReference type="AlphaFoldDB" id="A0A7K0J5W2"/>
<comment type="caution">
    <text evidence="3">The sequence shown here is derived from an EMBL/GenBank/DDBJ whole genome shotgun (WGS) entry which is preliminary data.</text>
</comment>
<dbReference type="EMBL" id="VUMG01000002">
    <property type="protein sequence ID" value="MSS45324.1"/>
    <property type="molecule type" value="Genomic_DNA"/>
</dbReference>
<dbReference type="Proteomes" id="UP000466104">
    <property type="component" value="Unassembled WGS sequence"/>
</dbReference>
<gene>
    <name evidence="3" type="ORF">FYJ43_04530</name>
</gene>
<protein>
    <submittedName>
        <fullName evidence="3">Helix-turn-helix transcriptional regulator</fullName>
    </submittedName>
</protein>
<organism evidence="3 4">
    <name type="scientific">Cutibacterium porci</name>
    <dbReference type="NCBI Taxonomy" id="2605781"/>
    <lineage>
        <taxon>Bacteria</taxon>
        <taxon>Bacillati</taxon>
        <taxon>Actinomycetota</taxon>
        <taxon>Actinomycetes</taxon>
        <taxon>Propionibacteriales</taxon>
        <taxon>Propionibacteriaceae</taxon>
        <taxon>Cutibacterium</taxon>
    </lineage>
</organism>
<proteinExistence type="predicted"/>
<sequence length="138" mass="14535">MPPIIVVITTMSMTQPLALHSHICDPMDMGRQKLTGPVTRYVASALAAERSRRGVTYDSLVESSGLSKGAVVGALTGTRSIAIEAFVAICEALDVDSGELLDAAAEVARPPEVDLAADNPGTPTDRERMEAEWGDDPA</sequence>
<dbReference type="Gene3D" id="1.10.260.40">
    <property type="entry name" value="lambda repressor-like DNA-binding domains"/>
    <property type="match status" value="1"/>
</dbReference>
<dbReference type="PROSITE" id="PS50943">
    <property type="entry name" value="HTH_CROC1"/>
    <property type="match status" value="1"/>
</dbReference>